<dbReference type="SUPFAM" id="SSF52540">
    <property type="entry name" value="P-loop containing nucleoside triphosphate hydrolases"/>
    <property type="match status" value="1"/>
</dbReference>
<proteinExistence type="predicted"/>
<dbReference type="Gene3D" id="3.40.50.300">
    <property type="entry name" value="P-loop containing nucleotide triphosphate hydrolases"/>
    <property type="match status" value="1"/>
</dbReference>
<evidence type="ECO:0000313" key="3">
    <source>
        <dbReference type="Proteomes" id="UP000190750"/>
    </source>
</evidence>
<keyword evidence="3" id="KW-1185">Reference proteome</keyword>
<accession>A0A1T1AP02</accession>
<dbReference type="OrthoDB" id="9795626at2"/>
<dbReference type="STRING" id="28066.RF819_02575"/>
<sequence length="375" mass="41612">MFSVALTDFKAQLKGEIALAEWQAECRTLQPKRDKFEHSFLGDSGPGFSPELTAEQLSVVKARIETAWASLFHPAPTNCAENVVHGYLHEGLRERALNFLGTIQVGQQEVHDLLARQKALEEQIGELNRKIARVEGIDRDGTLNDLTANLNRISSEMEIVEQAIKDKEREEYSLEVTVGNTKASYSHEKSRLDETSPVRSLLGKSERVRAVIDEVVPLLFPLKVKALATAMTKVYKQLAHKDQVAKIEIDDDGTTRILGKTGKEMTFDRSAGENQIFATALIAGLAEVSEINAPLVVDTPLGRLDSAHRENIFKFWIGTPNRQVILLSQDKEIDGDFYARIEKHVCATYLLKHSDVGDGIGRTMVVAGEYFGVAA</sequence>
<evidence type="ECO:0008006" key="4">
    <source>
        <dbReference type="Google" id="ProtNLM"/>
    </source>
</evidence>
<dbReference type="RefSeq" id="WP_078363517.1">
    <property type="nucleotide sequence ID" value="NZ_MTJN01000002.1"/>
</dbReference>
<dbReference type="Proteomes" id="UP000190750">
    <property type="component" value="Unassembled WGS sequence"/>
</dbReference>
<evidence type="ECO:0000256" key="1">
    <source>
        <dbReference type="SAM" id="Coils"/>
    </source>
</evidence>
<protein>
    <recommendedName>
        <fullName evidence="4">DNA sulfur modification protein DndD</fullName>
    </recommendedName>
</protein>
<gene>
    <name evidence="2" type="ORF">RF819_02575</name>
</gene>
<dbReference type="AlphaFoldDB" id="A0A1T1AP02"/>
<feature type="coiled-coil region" evidence="1">
    <location>
        <begin position="103"/>
        <end position="170"/>
    </location>
</feature>
<dbReference type="EMBL" id="MTJN01000002">
    <property type="protein sequence ID" value="OOV05735.1"/>
    <property type="molecule type" value="Genomic_DNA"/>
</dbReference>
<reference evidence="2 3" key="1">
    <citation type="submission" date="2017-01" db="EMBL/GenBank/DDBJ databases">
        <title>Genome sequencing of Rhodoferax fermentans JCM 7819.</title>
        <authorList>
            <person name="Kim Y.J."/>
            <person name="Farh M.E.-A."/>
            <person name="Yang D.-C."/>
        </authorList>
    </citation>
    <scope>NUCLEOTIDE SEQUENCE [LARGE SCALE GENOMIC DNA]</scope>
    <source>
        <strain evidence="2 3">JCM 7819</strain>
    </source>
</reference>
<name>A0A1T1AP02_RHOFE</name>
<keyword evidence="1" id="KW-0175">Coiled coil</keyword>
<comment type="caution">
    <text evidence="2">The sequence shown here is derived from an EMBL/GenBank/DDBJ whole genome shotgun (WGS) entry which is preliminary data.</text>
</comment>
<organism evidence="2 3">
    <name type="scientific">Rhodoferax fermentans</name>
    <dbReference type="NCBI Taxonomy" id="28066"/>
    <lineage>
        <taxon>Bacteria</taxon>
        <taxon>Pseudomonadati</taxon>
        <taxon>Pseudomonadota</taxon>
        <taxon>Betaproteobacteria</taxon>
        <taxon>Burkholderiales</taxon>
        <taxon>Comamonadaceae</taxon>
        <taxon>Rhodoferax</taxon>
    </lineage>
</organism>
<evidence type="ECO:0000313" key="2">
    <source>
        <dbReference type="EMBL" id="OOV05735.1"/>
    </source>
</evidence>
<dbReference type="InterPro" id="IPR027417">
    <property type="entry name" value="P-loop_NTPase"/>
</dbReference>